<dbReference type="AlphaFoldDB" id="A0A218XGU7"/>
<proteinExistence type="predicted"/>
<reference evidence="2" key="1">
    <citation type="journal article" date="2017" name="Plant J.">
        <title>The pomegranate (Punica granatum L.) genome and the genomics of punicalagin biosynthesis.</title>
        <authorList>
            <person name="Qin G."/>
            <person name="Xu C."/>
            <person name="Ming R."/>
            <person name="Tang H."/>
            <person name="Guyot R."/>
            <person name="Kramer E.M."/>
            <person name="Hu Y."/>
            <person name="Yi X."/>
            <person name="Qi Y."/>
            <person name="Xu X."/>
            <person name="Gao Z."/>
            <person name="Pan H."/>
            <person name="Jian J."/>
            <person name="Tian Y."/>
            <person name="Yue Z."/>
            <person name="Xu Y."/>
        </authorList>
    </citation>
    <scope>NUCLEOTIDE SEQUENCE [LARGE SCALE GENOMIC DNA]</scope>
    <source>
        <strain evidence="2">cv. Dabenzi</strain>
    </source>
</reference>
<dbReference type="PANTHER" id="PTHR35722:SF1">
    <property type="entry name" value="MAL D 1-ASSOCIATED PROTEIN"/>
    <property type="match status" value="1"/>
</dbReference>
<evidence type="ECO:0000313" key="1">
    <source>
        <dbReference type="EMBL" id="OWM84018.1"/>
    </source>
</evidence>
<dbReference type="EMBL" id="MTKT01001810">
    <property type="protein sequence ID" value="OWM84018.1"/>
    <property type="molecule type" value="Genomic_DNA"/>
</dbReference>
<organism evidence="1 2">
    <name type="scientific">Punica granatum</name>
    <name type="common">Pomegranate</name>
    <dbReference type="NCBI Taxonomy" id="22663"/>
    <lineage>
        <taxon>Eukaryota</taxon>
        <taxon>Viridiplantae</taxon>
        <taxon>Streptophyta</taxon>
        <taxon>Embryophyta</taxon>
        <taxon>Tracheophyta</taxon>
        <taxon>Spermatophyta</taxon>
        <taxon>Magnoliopsida</taxon>
        <taxon>eudicotyledons</taxon>
        <taxon>Gunneridae</taxon>
        <taxon>Pentapetalae</taxon>
        <taxon>rosids</taxon>
        <taxon>malvids</taxon>
        <taxon>Myrtales</taxon>
        <taxon>Lythraceae</taxon>
        <taxon>Punica</taxon>
    </lineage>
</organism>
<protein>
    <submittedName>
        <fullName evidence="1">Uncharacterized protein</fullName>
    </submittedName>
</protein>
<gene>
    <name evidence="1" type="ORF">CDL15_Pgr004449</name>
</gene>
<dbReference type="InterPro" id="IPR053346">
    <property type="entry name" value="Fra_a_1-associated"/>
</dbReference>
<evidence type="ECO:0000313" key="2">
    <source>
        <dbReference type="Proteomes" id="UP000197138"/>
    </source>
</evidence>
<accession>A0A218XGU7</accession>
<dbReference type="Proteomes" id="UP000197138">
    <property type="component" value="Unassembled WGS sequence"/>
</dbReference>
<comment type="caution">
    <text evidence="1">The sequence shown here is derived from an EMBL/GenBank/DDBJ whole genome shotgun (WGS) entry which is preliminary data.</text>
</comment>
<sequence length="127" mass="14350">MQLQSDGGENINDGQVRVMAFRFVSTDTANDVWKMEVPHILLKEWAGGISGGNPDFSFRYLNDQSSSSSSFPPLRGFDFQLGDSQSDDRCSTHEVVKSQCKTEEVEPGKFIRKCERTDEIFRSYIGK</sequence>
<dbReference type="PANTHER" id="PTHR35722">
    <property type="entry name" value="MAL D 1-ASSOCIATED PROTEIN"/>
    <property type="match status" value="1"/>
</dbReference>
<name>A0A218XGU7_PUNGR</name>